<gene>
    <name evidence="1" type="ORF">AFUS01_LOCUS32454</name>
</gene>
<reference evidence="1" key="1">
    <citation type="submission" date="2021-06" db="EMBL/GenBank/DDBJ databases">
        <authorList>
            <person name="Hodson N. C."/>
            <person name="Mongue J. A."/>
            <person name="Jaron S. K."/>
        </authorList>
    </citation>
    <scope>NUCLEOTIDE SEQUENCE</scope>
</reference>
<dbReference type="Proteomes" id="UP000708208">
    <property type="component" value="Unassembled WGS sequence"/>
</dbReference>
<evidence type="ECO:0000313" key="2">
    <source>
        <dbReference type="Proteomes" id="UP000708208"/>
    </source>
</evidence>
<proteinExistence type="predicted"/>
<evidence type="ECO:0000313" key="1">
    <source>
        <dbReference type="EMBL" id="CAG7822170.1"/>
    </source>
</evidence>
<dbReference type="EMBL" id="CAJVCH010525531">
    <property type="protein sequence ID" value="CAG7822170.1"/>
    <property type="molecule type" value="Genomic_DNA"/>
</dbReference>
<comment type="caution">
    <text evidence="1">The sequence shown here is derived from an EMBL/GenBank/DDBJ whole genome shotgun (WGS) entry which is preliminary data.</text>
</comment>
<protein>
    <submittedName>
        <fullName evidence="1">Uncharacterized protein</fullName>
    </submittedName>
</protein>
<sequence length="94" mass="10451">MVTFFVLASSASKLYILDRIVAIEAEEGCTQFTPCGGQDTGSDQFLSLNMTNCSQSEVQINDGEPLTYTIAFYQSKVLRTLAIVYLRFALENHD</sequence>
<name>A0A8J2LHI9_9HEXA</name>
<keyword evidence="2" id="KW-1185">Reference proteome</keyword>
<accession>A0A8J2LHI9</accession>
<organism evidence="1 2">
    <name type="scientific">Allacma fusca</name>
    <dbReference type="NCBI Taxonomy" id="39272"/>
    <lineage>
        <taxon>Eukaryota</taxon>
        <taxon>Metazoa</taxon>
        <taxon>Ecdysozoa</taxon>
        <taxon>Arthropoda</taxon>
        <taxon>Hexapoda</taxon>
        <taxon>Collembola</taxon>
        <taxon>Symphypleona</taxon>
        <taxon>Sminthuridae</taxon>
        <taxon>Allacma</taxon>
    </lineage>
</organism>
<dbReference type="AlphaFoldDB" id="A0A8J2LHI9"/>